<dbReference type="Gene3D" id="6.10.250.690">
    <property type="match status" value="1"/>
</dbReference>
<accession>A0ABV4YKU8</accession>
<dbReference type="CDD" id="cd00383">
    <property type="entry name" value="trans_reg_C"/>
    <property type="match status" value="1"/>
</dbReference>
<gene>
    <name evidence="6" type="ORF">ACE1B6_29660</name>
</gene>
<dbReference type="InterPro" id="IPR001867">
    <property type="entry name" value="OmpR/PhoB-type_DNA-bd"/>
</dbReference>
<dbReference type="Pfam" id="PF00072">
    <property type="entry name" value="Response_reg"/>
    <property type="match status" value="2"/>
</dbReference>
<evidence type="ECO:0000256" key="1">
    <source>
        <dbReference type="ARBA" id="ARBA00023125"/>
    </source>
</evidence>
<feature type="DNA-binding region" description="OmpR/PhoB-type" evidence="3">
    <location>
        <begin position="130"/>
        <end position="228"/>
    </location>
</feature>
<reference evidence="6 7" key="1">
    <citation type="submission" date="2024-09" db="EMBL/GenBank/DDBJ databases">
        <title>Floridaenema gen nov. (Aerosakkonemataceae, Aerosakkonematales ord. nov., Cyanobacteria) from benthic tropical and subtropical fresh waters, with the description of four new species.</title>
        <authorList>
            <person name="Moretto J.A."/>
            <person name="Berthold D.E."/>
            <person name="Lefler F.W."/>
            <person name="Huang I.-S."/>
            <person name="Laughinghouse H. IV."/>
        </authorList>
    </citation>
    <scope>NUCLEOTIDE SEQUENCE [LARGE SCALE GENOMIC DNA]</scope>
    <source>
        <strain evidence="6 7">BLCC-F154</strain>
    </source>
</reference>
<feature type="modified residue" description="4-aspartylphosphate" evidence="2">
    <location>
        <position position="57"/>
    </location>
</feature>
<sequence>MNRLDSMRILLVEDDRNLAKALTAVLSKHNYILDVSTDGEMGWEMINIISYDLVLLDVMLPKLDGISLCRRLRDNNLQVPVMLMTAKDSMTDKLIGLDSGADDYLVKPFEIQELLARIRVLSRRLTEKSTAILSCGSVRLNSQMREISYNGKVLPFSRKEYLLIELFIRHPCRVFSRSDIVDHLWTLDKLPTEDTVKSHIRRIRNKLKEVGAEDLIETLYGHGYRINPRFLENSLSTSSLSLAQSKELNESIAQIWQNIQEGVFKHLDILEETTIGLQSRILDQNQIKAAQKSAHQLAGTVATFGFEAASYIAKAIEVLLQNQPLLINLDSLSQLVRTLRLELEKSPGDLANQETQTDVLFSWSDLPLTDSGEIRVLAIDDDATILILLKQILENVGIKVATLENPTQIWQILETVAPNLLILDINMPEINGLEICRTVRNTEKWSWLPILILTVQSDRQTVQQVFASGADDYLTKPIVPEELSTQVLNRIKRSQRLPKI</sequence>
<dbReference type="InterPro" id="IPR036388">
    <property type="entry name" value="WH-like_DNA-bd_sf"/>
</dbReference>
<dbReference type="InterPro" id="IPR008207">
    <property type="entry name" value="Sig_transdc_His_kin_Hpt_dom"/>
</dbReference>
<dbReference type="SMART" id="SM00448">
    <property type="entry name" value="REC"/>
    <property type="match status" value="2"/>
</dbReference>
<feature type="domain" description="OmpR/PhoB-type" evidence="5">
    <location>
        <begin position="130"/>
        <end position="228"/>
    </location>
</feature>
<proteinExistence type="predicted"/>
<keyword evidence="1 3" id="KW-0238">DNA-binding</keyword>
<dbReference type="SUPFAM" id="SSF46894">
    <property type="entry name" value="C-terminal effector domain of the bipartite response regulators"/>
    <property type="match status" value="1"/>
</dbReference>
<dbReference type="Pfam" id="PF01627">
    <property type="entry name" value="Hpt"/>
    <property type="match status" value="1"/>
</dbReference>
<dbReference type="PANTHER" id="PTHR48111:SF15">
    <property type="entry name" value="OMPR SUBFAMILY"/>
    <property type="match status" value="1"/>
</dbReference>
<feature type="domain" description="Response regulatory" evidence="4">
    <location>
        <begin position="375"/>
        <end position="491"/>
    </location>
</feature>
<dbReference type="InterPro" id="IPR011006">
    <property type="entry name" value="CheY-like_superfamily"/>
</dbReference>
<dbReference type="PROSITE" id="PS50110">
    <property type="entry name" value="RESPONSE_REGULATORY"/>
    <property type="match status" value="2"/>
</dbReference>
<dbReference type="EMBL" id="JBHFNS010000094">
    <property type="protein sequence ID" value="MFB2939441.1"/>
    <property type="molecule type" value="Genomic_DNA"/>
</dbReference>
<dbReference type="PANTHER" id="PTHR48111">
    <property type="entry name" value="REGULATOR OF RPOS"/>
    <property type="match status" value="1"/>
</dbReference>
<name>A0ABV4YKU8_9CYAN</name>
<evidence type="ECO:0000256" key="2">
    <source>
        <dbReference type="PROSITE-ProRule" id="PRU00169"/>
    </source>
</evidence>
<keyword evidence="2" id="KW-0597">Phosphoprotein</keyword>
<dbReference type="Proteomes" id="UP001576776">
    <property type="component" value="Unassembled WGS sequence"/>
</dbReference>
<feature type="domain" description="Response regulatory" evidence="4">
    <location>
        <begin position="8"/>
        <end position="122"/>
    </location>
</feature>
<evidence type="ECO:0000259" key="4">
    <source>
        <dbReference type="PROSITE" id="PS50110"/>
    </source>
</evidence>
<evidence type="ECO:0000313" key="6">
    <source>
        <dbReference type="EMBL" id="MFB2939441.1"/>
    </source>
</evidence>
<organism evidence="6 7">
    <name type="scientific">Floridaenema fluviatile BLCC-F154</name>
    <dbReference type="NCBI Taxonomy" id="3153640"/>
    <lineage>
        <taxon>Bacteria</taxon>
        <taxon>Bacillati</taxon>
        <taxon>Cyanobacteriota</taxon>
        <taxon>Cyanophyceae</taxon>
        <taxon>Oscillatoriophycideae</taxon>
        <taxon>Aerosakkonematales</taxon>
        <taxon>Aerosakkonemataceae</taxon>
        <taxon>Floridanema</taxon>
        <taxon>Floridanema fluviatile</taxon>
    </lineage>
</organism>
<dbReference type="PROSITE" id="PS51755">
    <property type="entry name" value="OMPR_PHOB"/>
    <property type="match status" value="1"/>
</dbReference>
<dbReference type="Pfam" id="PF00486">
    <property type="entry name" value="Trans_reg_C"/>
    <property type="match status" value="1"/>
</dbReference>
<dbReference type="Gene3D" id="1.20.120.160">
    <property type="entry name" value="HPT domain"/>
    <property type="match status" value="1"/>
</dbReference>
<evidence type="ECO:0000259" key="5">
    <source>
        <dbReference type="PROSITE" id="PS51755"/>
    </source>
</evidence>
<dbReference type="Gene3D" id="3.40.50.2300">
    <property type="match status" value="2"/>
</dbReference>
<dbReference type="SUPFAM" id="SSF47226">
    <property type="entry name" value="Histidine-containing phosphotransfer domain, HPT domain"/>
    <property type="match status" value="1"/>
</dbReference>
<keyword evidence="7" id="KW-1185">Reference proteome</keyword>
<dbReference type="Gene3D" id="1.10.10.10">
    <property type="entry name" value="Winged helix-like DNA-binding domain superfamily/Winged helix DNA-binding domain"/>
    <property type="match status" value="1"/>
</dbReference>
<dbReference type="InterPro" id="IPR039420">
    <property type="entry name" value="WalR-like"/>
</dbReference>
<dbReference type="SMART" id="SM00862">
    <property type="entry name" value="Trans_reg_C"/>
    <property type="match status" value="1"/>
</dbReference>
<feature type="modified residue" description="4-aspartylphosphate" evidence="2">
    <location>
        <position position="424"/>
    </location>
</feature>
<dbReference type="InterPro" id="IPR036641">
    <property type="entry name" value="HPT_dom_sf"/>
</dbReference>
<protein>
    <submittedName>
        <fullName evidence="6">Response regulator</fullName>
    </submittedName>
</protein>
<evidence type="ECO:0000256" key="3">
    <source>
        <dbReference type="PROSITE-ProRule" id="PRU01091"/>
    </source>
</evidence>
<dbReference type="InterPro" id="IPR001789">
    <property type="entry name" value="Sig_transdc_resp-reg_receiver"/>
</dbReference>
<dbReference type="SUPFAM" id="SSF52172">
    <property type="entry name" value="CheY-like"/>
    <property type="match status" value="2"/>
</dbReference>
<dbReference type="InterPro" id="IPR016032">
    <property type="entry name" value="Sig_transdc_resp-reg_C-effctor"/>
</dbReference>
<evidence type="ECO:0000313" key="7">
    <source>
        <dbReference type="Proteomes" id="UP001576776"/>
    </source>
</evidence>
<comment type="caution">
    <text evidence="6">The sequence shown here is derived from an EMBL/GenBank/DDBJ whole genome shotgun (WGS) entry which is preliminary data.</text>
</comment>